<reference evidence="3" key="1">
    <citation type="journal article" date="2019" name="Int. J. Syst. Evol. Microbiol.">
        <title>The Global Catalogue of Microorganisms (GCM) 10K type strain sequencing project: providing services to taxonomists for standard genome sequencing and annotation.</title>
        <authorList>
            <consortium name="The Broad Institute Genomics Platform"/>
            <consortium name="The Broad Institute Genome Sequencing Center for Infectious Disease"/>
            <person name="Wu L."/>
            <person name="Ma J."/>
        </authorList>
    </citation>
    <scope>NUCLEOTIDE SEQUENCE [LARGE SCALE GENOMIC DNA]</scope>
    <source>
        <strain evidence="3">JCM 18657</strain>
    </source>
</reference>
<gene>
    <name evidence="2" type="ORF">ACFQWB_12105</name>
</gene>
<evidence type="ECO:0000313" key="2">
    <source>
        <dbReference type="EMBL" id="MFC7750663.1"/>
    </source>
</evidence>
<comment type="caution">
    <text evidence="2">The sequence shown here is derived from an EMBL/GenBank/DDBJ whole genome shotgun (WGS) entry which is preliminary data.</text>
</comment>
<dbReference type="EMBL" id="JBHTGQ010000027">
    <property type="protein sequence ID" value="MFC7750663.1"/>
    <property type="molecule type" value="Genomic_DNA"/>
</dbReference>
<keyword evidence="3" id="KW-1185">Reference proteome</keyword>
<evidence type="ECO:0000256" key="1">
    <source>
        <dbReference type="SAM" id="Phobius"/>
    </source>
</evidence>
<keyword evidence="1" id="KW-0472">Membrane</keyword>
<accession>A0ABW2V5Y7</accession>
<protein>
    <submittedName>
        <fullName evidence="2">Uncharacterized protein</fullName>
    </submittedName>
</protein>
<evidence type="ECO:0000313" key="3">
    <source>
        <dbReference type="Proteomes" id="UP001596528"/>
    </source>
</evidence>
<organism evidence="2 3">
    <name type="scientific">Paenibacillus thermoaerophilus</name>
    <dbReference type="NCBI Taxonomy" id="1215385"/>
    <lineage>
        <taxon>Bacteria</taxon>
        <taxon>Bacillati</taxon>
        <taxon>Bacillota</taxon>
        <taxon>Bacilli</taxon>
        <taxon>Bacillales</taxon>
        <taxon>Paenibacillaceae</taxon>
        <taxon>Paenibacillus</taxon>
    </lineage>
</organism>
<feature type="transmembrane region" description="Helical" evidence="1">
    <location>
        <begin position="82"/>
        <end position="104"/>
    </location>
</feature>
<name>A0ABW2V5Y7_9BACL</name>
<dbReference type="Proteomes" id="UP001596528">
    <property type="component" value="Unassembled WGS sequence"/>
</dbReference>
<keyword evidence="1" id="KW-1133">Transmembrane helix</keyword>
<proteinExistence type="predicted"/>
<keyword evidence="1" id="KW-0812">Transmembrane</keyword>
<dbReference type="RefSeq" id="WP_138789937.1">
    <property type="nucleotide sequence ID" value="NZ_JBHTGQ010000027.1"/>
</dbReference>
<sequence length="135" mass="14816">MYEWLTAAAAVLGSIALIATGMALRDMIARRSSPRSSMDVLGRWTVADYAAVFLFLIGFVFLLAVSLLSIRDRAELPYYHLGYVLTGFVVISFAGLFAFVRLFVLLRLIAGAKALSVRAASSEHQEQPDEADRAE</sequence>
<feature type="transmembrane region" description="Helical" evidence="1">
    <location>
        <begin position="6"/>
        <end position="25"/>
    </location>
</feature>
<feature type="transmembrane region" description="Helical" evidence="1">
    <location>
        <begin position="46"/>
        <end position="70"/>
    </location>
</feature>